<feature type="modified residue" description="4-aspartylphosphate" evidence="10">
    <location>
        <position position="53"/>
    </location>
</feature>
<dbReference type="Gene3D" id="1.10.10.60">
    <property type="entry name" value="Homeodomain-like"/>
    <property type="match status" value="1"/>
</dbReference>
<dbReference type="FunFam" id="1.10.10.60:FF:000007">
    <property type="entry name" value="Two-component response regulator"/>
    <property type="match status" value="1"/>
</dbReference>
<dbReference type="InterPro" id="IPR017053">
    <property type="entry name" value="Response_reg_B-typ_pln"/>
</dbReference>
<feature type="compositionally biased region" description="Basic and acidic residues" evidence="11">
    <location>
        <begin position="152"/>
        <end position="173"/>
    </location>
</feature>
<dbReference type="PIRSF" id="PIRSF036392">
    <property type="entry name" value="RR_ARR_type-B"/>
    <property type="match status" value="1"/>
</dbReference>
<feature type="domain" description="HTH myb-type" evidence="13">
    <location>
        <begin position="173"/>
        <end position="232"/>
    </location>
</feature>
<evidence type="ECO:0000256" key="9">
    <source>
        <dbReference type="PIRNR" id="PIRNR036392"/>
    </source>
</evidence>
<dbReference type="InterPro" id="IPR045279">
    <property type="entry name" value="ARR-like"/>
</dbReference>
<dbReference type="PANTHER" id="PTHR43874">
    <property type="entry name" value="TWO-COMPONENT RESPONSE REGULATOR"/>
    <property type="match status" value="1"/>
</dbReference>
<comment type="function">
    <text evidence="9">Transcriptional activator that binds specific DNA sequence.</text>
</comment>
<sequence length="468" mass="52838">MRVLAVDDDRVCLRLLETQLKDCGYQVTATQHALTALGLLRENKDNYDIVISDVQMPDMDGFKLLEIIGLEMDLPVIMTSVKSETSYVMKGVLHGAVDYLVKPVRLEDLKLIWKHVIKKSLLVKKESNDPSNTHIQKQKAENDQYSITTRTSMDKIKEKDDYAHENSDGEPSKQKRQRVSWSADLHTLFIKAVNHLGLDRAVPKKILDLMNVKGLTRENVASHLQKYKKTLKRNGIGLQQQYCGGPYPHGFGVNSPGPSWYTNCSVAPSPFRHFASFPQAGHFKMEQDGYSSNSLGTERADPVSGSKNLSYQSLRPTLDQVEGSMKNFYQNSLIVDGISCPDSSSQLHDPPNENSFETLLENNNAGLDASAKLNPVMPNVDMSYPQSSRDMLDMQVYDGETFEDTFQLMFTKHQPEDSSMESLFCLDKCNSMDDLNTVLKQPHHSWNPDLTWMLLFATICLISYINVN</sequence>
<evidence type="ECO:0000313" key="15">
    <source>
        <dbReference type="Proteomes" id="UP001222027"/>
    </source>
</evidence>
<dbReference type="NCBIfam" id="TIGR01557">
    <property type="entry name" value="myb_SHAQKYF"/>
    <property type="match status" value="1"/>
</dbReference>
<evidence type="ECO:0000256" key="2">
    <source>
        <dbReference type="ARBA" id="ARBA00022553"/>
    </source>
</evidence>
<dbReference type="InterPro" id="IPR011006">
    <property type="entry name" value="CheY-like_superfamily"/>
</dbReference>
<evidence type="ECO:0000259" key="13">
    <source>
        <dbReference type="PROSITE" id="PS51294"/>
    </source>
</evidence>
<dbReference type="GO" id="GO:0003677">
    <property type="term" value="F:DNA binding"/>
    <property type="evidence" value="ECO:0007669"/>
    <property type="project" value="UniProtKB-KW"/>
</dbReference>
<dbReference type="InterPro" id="IPR001005">
    <property type="entry name" value="SANT/Myb"/>
</dbReference>
<keyword evidence="2 10" id="KW-0597">Phosphoprotein</keyword>
<evidence type="ECO:0000256" key="10">
    <source>
        <dbReference type="PROSITE-ProRule" id="PRU00169"/>
    </source>
</evidence>
<keyword evidence="6 9" id="KW-0010">Activator</keyword>
<evidence type="ECO:0000256" key="6">
    <source>
        <dbReference type="ARBA" id="ARBA00023159"/>
    </source>
</evidence>
<organism evidence="14 15">
    <name type="scientific">Ensete ventricosum</name>
    <name type="common">Abyssinian banana</name>
    <name type="synonym">Musa ensete</name>
    <dbReference type="NCBI Taxonomy" id="4639"/>
    <lineage>
        <taxon>Eukaryota</taxon>
        <taxon>Viridiplantae</taxon>
        <taxon>Streptophyta</taxon>
        <taxon>Embryophyta</taxon>
        <taxon>Tracheophyta</taxon>
        <taxon>Spermatophyta</taxon>
        <taxon>Magnoliopsida</taxon>
        <taxon>Liliopsida</taxon>
        <taxon>Zingiberales</taxon>
        <taxon>Musaceae</taxon>
        <taxon>Ensete</taxon>
    </lineage>
</organism>
<dbReference type="GO" id="GO:0009736">
    <property type="term" value="P:cytokinin-activated signaling pathway"/>
    <property type="evidence" value="ECO:0007669"/>
    <property type="project" value="InterPro"/>
</dbReference>
<keyword evidence="7 9" id="KW-0804">Transcription</keyword>
<gene>
    <name evidence="14" type="ORF">OPV22_023612</name>
</gene>
<dbReference type="PANTHER" id="PTHR43874:SF19">
    <property type="entry name" value="RESPONSE REGULATOR 23-RELATED"/>
    <property type="match status" value="1"/>
</dbReference>
<feature type="region of interest" description="Disordered" evidence="11">
    <location>
        <begin position="127"/>
        <end position="178"/>
    </location>
</feature>
<dbReference type="Proteomes" id="UP001222027">
    <property type="component" value="Unassembled WGS sequence"/>
</dbReference>
<dbReference type="EMBL" id="JAQQAF010000006">
    <property type="protein sequence ID" value="KAJ8479885.1"/>
    <property type="molecule type" value="Genomic_DNA"/>
</dbReference>
<feature type="region of interest" description="Disordered" evidence="11">
    <location>
        <begin position="289"/>
        <end position="310"/>
    </location>
</feature>
<evidence type="ECO:0000256" key="8">
    <source>
        <dbReference type="ARBA" id="ARBA00023242"/>
    </source>
</evidence>
<feature type="domain" description="Response regulatory" evidence="12">
    <location>
        <begin position="2"/>
        <end position="117"/>
    </location>
</feature>
<keyword evidence="4 9" id="KW-0805">Transcription regulation</keyword>
<dbReference type="SUPFAM" id="SSF46689">
    <property type="entry name" value="Homeodomain-like"/>
    <property type="match status" value="1"/>
</dbReference>
<evidence type="ECO:0000256" key="5">
    <source>
        <dbReference type="ARBA" id="ARBA00023125"/>
    </source>
</evidence>
<evidence type="ECO:0000313" key="14">
    <source>
        <dbReference type="EMBL" id="KAJ8479885.1"/>
    </source>
</evidence>
<evidence type="ECO:0000256" key="11">
    <source>
        <dbReference type="SAM" id="MobiDB-lite"/>
    </source>
</evidence>
<dbReference type="Gene3D" id="3.40.50.2300">
    <property type="match status" value="1"/>
</dbReference>
<evidence type="ECO:0000256" key="4">
    <source>
        <dbReference type="ARBA" id="ARBA00023015"/>
    </source>
</evidence>
<comment type="subcellular location">
    <subcellularLocation>
        <location evidence="1 9">Nucleus</location>
    </subcellularLocation>
</comment>
<dbReference type="GO" id="GO:0000160">
    <property type="term" value="P:phosphorelay signal transduction system"/>
    <property type="evidence" value="ECO:0007669"/>
    <property type="project" value="UniProtKB-KW"/>
</dbReference>
<keyword evidence="15" id="KW-1185">Reference proteome</keyword>
<comment type="caution">
    <text evidence="14">The sequence shown here is derived from an EMBL/GenBank/DDBJ whole genome shotgun (WGS) entry which is preliminary data.</text>
</comment>
<evidence type="ECO:0000256" key="1">
    <source>
        <dbReference type="ARBA" id="ARBA00004123"/>
    </source>
</evidence>
<proteinExistence type="predicted"/>
<evidence type="ECO:0000256" key="3">
    <source>
        <dbReference type="ARBA" id="ARBA00023012"/>
    </source>
</evidence>
<evidence type="ECO:0000256" key="7">
    <source>
        <dbReference type="ARBA" id="ARBA00023163"/>
    </source>
</evidence>
<keyword evidence="3 9" id="KW-0902">Two-component regulatory system</keyword>
<dbReference type="Pfam" id="PF00072">
    <property type="entry name" value="Response_reg"/>
    <property type="match status" value="1"/>
</dbReference>
<dbReference type="GO" id="GO:0005634">
    <property type="term" value="C:nucleus"/>
    <property type="evidence" value="ECO:0007669"/>
    <property type="project" value="UniProtKB-SubCell"/>
</dbReference>
<dbReference type="Pfam" id="PF00249">
    <property type="entry name" value="Myb_DNA-binding"/>
    <property type="match status" value="1"/>
</dbReference>
<accession>A0AAV8PCZ8</accession>
<reference evidence="14 15" key="1">
    <citation type="submission" date="2022-12" db="EMBL/GenBank/DDBJ databases">
        <title>Chromosome-scale assembly of the Ensete ventricosum genome.</title>
        <authorList>
            <person name="Dussert Y."/>
            <person name="Stocks J."/>
            <person name="Wendawek A."/>
            <person name="Woldeyes F."/>
            <person name="Nichols R.A."/>
            <person name="Borrell J.S."/>
        </authorList>
    </citation>
    <scope>NUCLEOTIDE SEQUENCE [LARGE SCALE GENOMIC DNA]</scope>
    <source>
        <strain evidence="15">cv. Maze</strain>
        <tissue evidence="14">Seeds</tissue>
    </source>
</reference>
<dbReference type="PROSITE" id="PS50110">
    <property type="entry name" value="RESPONSE_REGULATORY"/>
    <property type="match status" value="1"/>
</dbReference>
<evidence type="ECO:0000259" key="12">
    <source>
        <dbReference type="PROSITE" id="PS50110"/>
    </source>
</evidence>
<dbReference type="SMART" id="SM00448">
    <property type="entry name" value="REC"/>
    <property type="match status" value="1"/>
</dbReference>
<dbReference type="CDD" id="cd17584">
    <property type="entry name" value="REC_typeB_ARR-like"/>
    <property type="match status" value="1"/>
</dbReference>
<name>A0AAV8PCZ8_ENSVE</name>
<protein>
    <recommendedName>
        <fullName evidence="9">Two-component response regulator</fullName>
    </recommendedName>
</protein>
<dbReference type="InterPro" id="IPR006447">
    <property type="entry name" value="Myb_dom_plants"/>
</dbReference>
<dbReference type="InterPro" id="IPR009057">
    <property type="entry name" value="Homeodomain-like_sf"/>
</dbReference>
<dbReference type="InterPro" id="IPR017930">
    <property type="entry name" value="Myb_dom"/>
</dbReference>
<dbReference type="PROSITE" id="PS51294">
    <property type="entry name" value="HTH_MYB"/>
    <property type="match status" value="1"/>
</dbReference>
<keyword evidence="8 9" id="KW-0539">Nucleus</keyword>
<dbReference type="GO" id="GO:0003700">
    <property type="term" value="F:DNA-binding transcription factor activity"/>
    <property type="evidence" value="ECO:0007669"/>
    <property type="project" value="UniProtKB-UniRule"/>
</dbReference>
<dbReference type="InterPro" id="IPR001789">
    <property type="entry name" value="Sig_transdc_resp-reg_receiver"/>
</dbReference>
<keyword evidence="5 9" id="KW-0238">DNA-binding</keyword>
<dbReference type="SUPFAM" id="SSF52172">
    <property type="entry name" value="CheY-like"/>
    <property type="match status" value="1"/>
</dbReference>
<dbReference type="AlphaFoldDB" id="A0AAV8PCZ8"/>